<proteinExistence type="predicted"/>
<dbReference type="Gene3D" id="1.10.3290.10">
    <property type="entry name" value="Fido-like domain"/>
    <property type="match status" value="1"/>
</dbReference>
<evidence type="ECO:0000256" key="1">
    <source>
        <dbReference type="PIRSR" id="PIRSR640198-1"/>
    </source>
</evidence>
<dbReference type="InterPro" id="IPR040198">
    <property type="entry name" value="Fido_containing"/>
</dbReference>
<dbReference type="PROSITE" id="PS51459">
    <property type="entry name" value="FIDO"/>
    <property type="match status" value="1"/>
</dbReference>
<dbReference type="Pfam" id="PF02661">
    <property type="entry name" value="Fic"/>
    <property type="match status" value="1"/>
</dbReference>
<protein>
    <submittedName>
        <fullName evidence="4">Fic family protein</fullName>
    </submittedName>
</protein>
<feature type="active site" evidence="1">
    <location>
        <position position="207"/>
    </location>
</feature>
<dbReference type="GO" id="GO:0005524">
    <property type="term" value="F:ATP binding"/>
    <property type="evidence" value="ECO:0007669"/>
    <property type="project" value="UniProtKB-KW"/>
</dbReference>
<evidence type="ECO:0000313" key="4">
    <source>
        <dbReference type="EMBL" id="WAC10256.1"/>
    </source>
</evidence>
<dbReference type="AlphaFoldDB" id="A0A9E8N921"/>
<evidence type="ECO:0000256" key="2">
    <source>
        <dbReference type="PIRSR" id="PIRSR640198-2"/>
    </source>
</evidence>
<sequence length="367" mass="41680">MALYIHQKAGWPDFTWDETKLSVVLGEVRYFQGKIAGRMDALGFSTRTEAMLKTLTEDVLKSTEIEGEVLSSDQVRSSIARRLGLEIAGLVPSDRKVEGVVEMTLDATQNYDQELTEERLFGWQSSLFPSGRSGMFTIVTGKWRDNDKGPMQVVSGPIGREMVHFEAPDADSLEKEMALFLQWFNQTSNIDPVIKSGIAHLWFVTIHPFDDGNGRIARAIADMLLTRADGNARRYYSMSSQIRHRRNGYYAILEKTQKNGLDITEWLEWFLSCLYESLLTTDETLNIVLRRVEFWDKHPATSLNERQRLVISKMQEDFFGKLTSSKWAKITKSSQDTAGRDIQDLVAKGILAKDNAGGRSTAYDLLW</sequence>
<name>A0A9E8N921_9BACT</name>
<dbReference type="PANTHER" id="PTHR13504">
    <property type="entry name" value="FIDO DOMAIN-CONTAINING PROTEIN DDB_G0283145"/>
    <property type="match status" value="1"/>
</dbReference>
<keyword evidence="2" id="KW-0067">ATP-binding</keyword>
<dbReference type="Pfam" id="PF13776">
    <property type="entry name" value="DUF4172"/>
    <property type="match status" value="1"/>
</dbReference>
<reference evidence="4" key="1">
    <citation type="submission" date="2022-11" db="EMBL/GenBank/DDBJ databases">
        <title>Dyadobacter pollutisoli sp. nov., isolated from plastic dumped soil.</title>
        <authorList>
            <person name="Kim J.M."/>
            <person name="Kim K.R."/>
            <person name="Lee J.K."/>
            <person name="Hao L."/>
            <person name="Jeon C.O."/>
        </authorList>
    </citation>
    <scope>NUCLEOTIDE SEQUENCE</scope>
    <source>
        <strain evidence="4">U1</strain>
    </source>
</reference>
<dbReference type="Gene3D" id="1.10.10.10">
    <property type="entry name" value="Winged helix-like DNA-binding domain superfamily/Winged helix DNA-binding domain"/>
    <property type="match status" value="1"/>
</dbReference>
<organism evidence="4 5">
    <name type="scientific">Dyadobacter pollutisoli</name>
    <dbReference type="NCBI Taxonomy" id="2910158"/>
    <lineage>
        <taxon>Bacteria</taxon>
        <taxon>Pseudomonadati</taxon>
        <taxon>Bacteroidota</taxon>
        <taxon>Cytophagia</taxon>
        <taxon>Cytophagales</taxon>
        <taxon>Spirosomataceae</taxon>
        <taxon>Dyadobacter</taxon>
    </lineage>
</organism>
<dbReference type="RefSeq" id="WP_244823848.1">
    <property type="nucleotide sequence ID" value="NZ_CP112998.1"/>
</dbReference>
<keyword evidence="5" id="KW-1185">Reference proteome</keyword>
<dbReference type="InterPro" id="IPR025230">
    <property type="entry name" value="DUF4172"/>
</dbReference>
<evidence type="ECO:0000259" key="3">
    <source>
        <dbReference type="PROSITE" id="PS51459"/>
    </source>
</evidence>
<dbReference type="InterPro" id="IPR036597">
    <property type="entry name" value="Fido-like_dom_sf"/>
</dbReference>
<keyword evidence="2" id="KW-0547">Nucleotide-binding</keyword>
<feature type="domain" description="Fido" evidence="3">
    <location>
        <begin position="115"/>
        <end position="272"/>
    </location>
</feature>
<dbReference type="EMBL" id="CP112998">
    <property type="protein sequence ID" value="WAC10256.1"/>
    <property type="molecule type" value="Genomic_DNA"/>
</dbReference>
<gene>
    <name evidence="4" type="ORF">ON006_21155</name>
</gene>
<feature type="binding site" evidence="2">
    <location>
        <begin position="211"/>
        <end position="218"/>
    </location>
    <ligand>
        <name>ATP</name>
        <dbReference type="ChEBI" id="CHEBI:30616"/>
    </ligand>
</feature>
<dbReference type="KEGG" id="dpf:ON006_21155"/>
<accession>A0A9E8N921</accession>
<dbReference type="InterPro" id="IPR036388">
    <property type="entry name" value="WH-like_DNA-bd_sf"/>
</dbReference>
<dbReference type="SUPFAM" id="SSF140931">
    <property type="entry name" value="Fic-like"/>
    <property type="match status" value="1"/>
</dbReference>
<dbReference type="PANTHER" id="PTHR13504:SF33">
    <property type="entry name" value="FIC FAMILY PROTEIN"/>
    <property type="match status" value="1"/>
</dbReference>
<feature type="binding site" evidence="2">
    <location>
        <begin position="249"/>
        <end position="250"/>
    </location>
    <ligand>
        <name>ATP</name>
        <dbReference type="ChEBI" id="CHEBI:30616"/>
    </ligand>
</feature>
<dbReference type="InterPro" id="IPR003812">
    <property type="entry name" value="Fido"/>
</dbReference>
<dbReference type="Proteomes" id="UP001164653">
    <property type="component" value="Chromosome"/>
</dbReference>
<evidence type="ECO:0000313" key="5">
    <source>
        <dbReference type="Proteomes" id="UP001164653"/>
    </source>
</evidence>